<dbReference type="InterPro" id="IPR001307">
    <property type="entry name" value="Thiosulphate_STrfase_CS"/>
</dbReference>
<dbReference type="Gene3D" id="3.40.50.1100">
    <property type="match status" value="2"/>
</dbReference>
<dbReference type="Pfam" id="PF00581">
    <property type="entry name" value="Rhodanese"/>
    <property type="match status" value="1"/>
</dbReference>
<dbReference type="Pfam" id="PF00291">
    <property type="entry name" value="PALP"/>
    <property type="match status" value="1"/>
</dbReference>
<evidence type="ECO:0000313" key="4">
    <source>
        <dbReference type="EMBL" id="MCD5316183.1"/>
    </source>
</evidence>
<dbReference type="InterPro" id="IPR036052">
    <property type="entry name" value="TrpB-like_PALP_sf"/>
</dbReference>
<keyword evidence="2" id="KW-0663">Pyridoxal phosphate</keyword>
<dbReference type="PANTHER" id="PTHR10314">
    <property type="entry name" value="CYSTATHIONINE BETA-SYNTHASE"/>
    <property type="match status" value="1"/>
</dbReference>
<accession>A0A9X1T3X9</accession>
<dbReference type="Gene3D" id="3.40.250.10">
    <property type="entry name" value="Rhodanese-like domain"/>
    <property type="match status" value="1"/>
</dbReference>
<keyword evidence="5" id="KW-1185">Reference proteome</keyword>
<dbReference type="GO" id="GO:0004792">
    <property type="term" value="F:thiosulfate-cyanide sulfurtransferase activity"/>
    <property type="evidence" value="ECO:0007669"/>
    <property type="project" value="InterPro"/>
</dbReference>
<dbReference type="InterPro" id="IPR001763">
    <property type="entry name" value="Rhodanese-like_dom"/>
</dbReference>
<dbReference type="PROSITE" id="PS00380">
    <property type="entry name" value="RHODANESE_1"/>
    <property type="match status" value="1"/>
</dbReference>
<evidence type="ECO:0000256" key="2">
    <source>
        <dbReference type="ARBA" id="ARBA00022898"/>
    </source>
</evidence>
<dbReference type="PROSITE" id="PS50206">
    <property type="entry name" value="RHODANESE_3"/>
    <property type="match status" value="1"/>
</dbReference>
<reference evidence="4" key="1">
    <citation type="submission" date="2021-11" db="EMBL/GenBank/DDBJ databases">
        <title>Streptomyces corallinus and Kineosporia corallina sp. nov., two new coral-derived marine actinobacteria.</title>
        <authorList>
            <person name="Buangrab K."/>
            <person name="Sutthacheep M."/>
            <person name="Yeemin T."/>
            <person name="Harunari E."/>
            <person name="Igarashi Y."/>
            <person name="Sripreechasak P."/>
            <person name="Kanchanasin P."/>
            <person name="Tanasupawat S."/>
            <person name="Phongsopitanun W."/>
        </authorList>
    </citation>
    <scope>NUCLEOTIDE SEQUENCE</scope>
    <source>
        <strain evidence="4">JCM 31032</strain>
    </source>
</reference>
<dbReference type="InterPro" id="IPR050214">
    <property type="entry name" value="Cys_Synth/Cystath_Beta-Synth"/>
</dbReference>
<dbReference type="SMART" id="SM00450">
    <property type="entry name" value="RHOD"/>
    <property type="match status" value="1"/>
</dbReference>
<protein>
    <submittedName>
        <fullName evidence="4">Pyridoxal-phosphate dependent enzyme</fullName>
    </submittedName>
</protein>
<dbReference type="SUPFAM" id="SSF53686">
    <property type="entry name" value="Tryptophan synthase beta subunit-like PLP-dependent enzymes"/>
    <property type="match status" value="1"/>
</dbReference>
<comment type="caution">
    <text evidence="4">The sequence shown here is derived from an EMBL/GenBank/DDBJ whole genome shotgun (WGS) entry which is preliminary data.</text>
</comment>
<evidence type="ECO:0000259" key="3">
    <source>
        <dbReference type="PROSITE" id="PS50206"/>
    </source>
</evidence>
<dbReference type="InterPro" id="IPR036873">
    <property type="entry name" value="Rhodanese-like_dom_sf"/>
</dbReference>
<evidence type="ECO:0000256" key="1">
    <source>
        <dbReference type="ARBA" id="ARBA00001933"/>
    </source>
</evidence>
<dbReference type="Proteomes" id="UP001138997">
    <property type="component" value="Unassembled WGS sequence"/>
</dbReference>
<organism evidence="4 5">
    <name type="scientific">Kineosporia babensis</name>
    <dbReference type="NCBI Taxonomy" id="499548"/>
    <lineage>
        <taxon>Bacteria</taxon>
        <taxon>Bacillati</taxon>
        <taxon>Actinomycetota</taxon>
        <taxon>Actinomycetes</taxon>
        <taxon>Kineosporiales</taxon>
        <taxon>Kineosporiaceae</taxon>
        <taxon>Kineosporia</taxon>
    </lineage>
</organism>
<dbReference type="GO" id="GO:1901605">
    <property type="term" value="P:alpha-amino acid metabolic process"/>
    <property type="evidence" value="ECO:0007669"/>
    <property type="project" value="UniProtKB-ARBA"/>
</dbReference>
<dbReference type="EMBL" id="JAJOMB010000027">
    <property type="protein sequence ID" value="MCD5316183.1"/>
    <property type="molecule type" value="Genomic_DNA"/>
</dbReference>
<evidence type="ECO:0000313" key="5">
    <source>
        <dbReference type="Proteomes" id="UP001138997"/>
    </source>
</evidence>
<comment type="cofactor">
    <cofactor evidence="1">
        <name>pyridoxal 5'-phosphate</name>
        <dbReference type="ChEBI" id="CHEBI:597326"/>
    </cofactor>
</comment>
<dbReference type="AlphaFoldDB" id="A0A9X1T3X9"/>
<dbReference type="RefSeq" id="WP_231449035.1">
    <property type="nucleotide sequence ID" value="NZ_JAJOMB010000027.1"/>
</dbReference>
<name>A0A9X1T3X9_9ACTN</name>
<sequence>MAVYDDITGLIGDTPLLRLDPARHGVAGVELYAKLEFYNPFGSVKDRIAWGMLKPHLAEIRDGKTLIEASSGNTAKALHILAGLHGSGLLALSNRTKVAEVRDVLRLIGAGLEELPGLSECPDPTVPDDAFSVIERRMAEIPGRFLHLSQYTNEDNVQTHVESTGQEILADLGAVDHLFGGLGTSGSTRGAAQALRAAVPDLHAVGVVSAADDFIPGIRSESEMWEVGLFRRELYQDIAAVRSADAIDGMLDLVKDFGVLGGPTAGAAYVAARRHLAVCEAGPRTAVIMICDRLEWYLSYLRVRRPDLFGSETPQEEAPAGALITPADLAERLDESDLLVVDTRGALAYRIGHLPGAINLRDDLLDQMIAQGNPFPAGQTVVLACPVGEYARRAAGILSRSGAHALALDGGVRAWRDAGLLLERSP</sequence>
<proteinExistence type="predicted"/>
<dbReference type="CDD" id="cd00158">
    <property type="entry name" value="RHOD"/>
    <property type="match status" value="1"/>
</dbReference>
<dbReference type="InterPro" id="IPR001926">
    <property type="entry name" value="TrpB-like_PALP"/>
</dbReference>
<dbReference type="SUPFAM" id="SSF52821">
    <property type="entry name" value="Rhodanese/Cell cycle control phosphatase"/>
    <property type="match status" value="1"/>
</dbReference>
<gene>
    <name evidence="4" type="ORF">LR394_35335</name>
</gene>
<feature type="domain" description="Rhodanese" evidence="3">
    <location>
        <begin position="334"/>
        <end position="424"/>
    </location>
</feature>